<name>A0A6A4QEU4_LUPAL</name>
<gene>
    <name evidence="2" type="ORF">Lalb_Chr06g0169821</name>
</gene>
<evidence type="ECO:0000313" key="3">
    <source>
        <dbReference type="Proteomes" id="UP000447434"/>
    </source>
</evidence>
<sequence>MTVSVSLRMNETEKYAVPLYVCLGRQFQNNNDEECADADYQLSGMFRFQNSSEIDGDTVNAMFNLPEINKFTEEAKSGSLYILVFTTVKDKNSSCEANADLVPSDKCEIYFN</sequence>
<organism evidence="2 3">
    <name type="scientific">Lupinus albus</name>
    <name type="common">White lupine</name>
    <name type="synonym">Lupinus termis</name>
    <dbReference type="NCBI Taxonomy" id="3870"/>
    <lineage>
        <taxon>Eukaryota</taxon>
        <taxon>Viridiplantae</taxon>
        <taxon>Streptophyta</taxon>
        <taxon>Embryophyta</taxon>
        <taxon>Tracheophyta</taxon>
        <taxon>Spermatophyta</taxon>
        <taxon>Magnoliopsida</taxon>
        <taxon>eudicotyledons</taxon>
        <taxon>Gunneridae</taxon>
        <taxon>Pentapetalae</taxon>
        <taxon>rosids</taxon>
        <taxon>fabids</taxon>
        <taxon>Fabales</taxon>
        <taxon>Fabaceae</taxon>
        <taxon>Papilionoideae</taxon>
        <taxon>50 kb inversion clade</taxon>
        <taxon>genistoids sensu lato</taxon>
        <taxon>core genistoids</taxon>
        <taxon>Genisteae</taxon>
        <taxon>Lupinus</taxon>
    </lineage>
</organism>
<dbReference type="Pfam" id="PF24663">
    <property type="entry name" value="DUF7651"/>
    <property type="match status" value="1"/>
</dbReference>
<dbReference type="AlphaFoldDB" id="A0A6A4QEU4"/>
<protein>
    <recommendedName>
        <fullName evidence="1">DUF7651 domain-containing protein</fullName>
    </recommendedName>
</protein>
<dbReference type="InterPro" id="IPR056068">
    <property type="entry name" value="EMF2-like_DUF7651"/>
</dbReference>
<evidence type="ECO:0000259" key="1">
    <source>
        <dbReference type="Pfam" id="PF24663"/>
    </source>
</evidence>
<dbReference type="Proteomes" id="UP000447434">
    <property type="component" value="Chromosome 6"/>
</dbReference>
<proteinExistence type="predicted"/>
<reference evidence="3" key="1">
    <citation type="journal article" date="2020" name="Nat. Commun.">
        <title>Genome sequence of the cluster root forming white lupin.</title>
        <authorList>
            <person name="Hufnagel B."/>
            <person name="Marques A."/>
            <person name="Soriano A."/>
            <person name="Marques L."/>
            <person name="Divol F."/>
            <person name="Doumas P."/>
            <person name="Sallet E."/>
            <person name="Mancinotti D."/>
            <person name="Carrere S."/>
            <person name="Marande W."/>
            <person name="Arribat S."/>
            <person name="Keller J."/>
            <person name="Huneau C."/>
            <person name="Blein T."/>
            <person name="Aime D."/>
            <person name="Laguerre M."/>
            <person name="Taylor J."/>
            <person name="Schubert V."/>
            <person name="Nelson M."/>
            <person name="Geu-Flores F."/>
            <person name="Crespi M."/>
            <person name="Gallardo-Guerrero K."/>
            <person name="Delaux P.-M."/>
            <person name="Salse J."/>
            <person name="Berges H."/>
            <person name="Guyot R."/>
            <person name="Gouzy J."/>
            <person name="Peret B."/>
        </authorList>
    </citation>
    <scope>NUCLEOTIDE SEQUENCE [LARGE SCALE GENOMIC DNA]</scope>
    <source>
        <strain evidence="3">cv. Amiga</strain>
    </source>
</reference>
<feature type="domain" description="DUF7651" evidence="1">
    <location>
        <begin position="1"/>
        <end position="108"/>
    </location>
</feature>
<accession>A0A6A4QEU4</accession>
<keyword evidence="3" id="KW-1185">Reference proteome</keyword>
<evidence type="ECO:0000313" key="2">
    <source>
        <dbReference type="EMBL" id="KAE9612142.1"/>
    </source>
</evidence>
<comment type="caution">
    <text evidence="2">The sequence shown here is derived from an EMBL/GenBank/DDBJ whole genome shotgun (WGS) entry which is preliminary data.</text>
</comment>
<dbReference type="EMBL" id="WOCE01000006">
    <property type="protein sequence ID" value="KAE9612142.1"/>
    <property type="molecule type" value="Genomic_DNA"/>
</dbReference>